<dbReference type="EMBL" id="ALAO01000029">
    <property type="protein sequence ID" value="EKO41017.1"/>
    <property type="molecule type" value="Genomic_DNA"/>
</dbReference>
<proteinExistence type="predicted"/>
<dbReference type="InterPro" id="IPR036551">
    <property type="entry name" value="Flavin_trans-like"/>
</dbReference>
<comment type="caution">
    <text evidence="2">The sequence shown here is derived from an EMBL/GenBank/DDBJ whole genome shotgun (WGS) entry which is preliminary data.</text>
</comment>
<name>K6FR31_9BACT</name>
<feature type="non-terminal residue" evidence="2">
    <location>
        <position position="93"/>
    </location>
</feature>
<evidence type="ECO:0000313" key="2">
    <source>
        <dbReference type="EMBL" id="EKO41017.1"/>
    </source>
</evidence>
<feature type="domain" description="Flavoprotein" evidence="1">
    <location>
        <begin position="2"/>
        <end position="93"/>
    </location>
</feature>
<organism evidence="2 3">
    <name type="scientific">Solidesulfovibrio magneticus str. Maddingley MBC34</name>
    <dbReference type="NCBI Taxonomy" id="1206767"/>
    <lineage>
        <taxon>Bacteria</taxon>
        <taxon>Pseudomonadati</taxon>
        <taxon>Thermodesulfobacteriota</taxon>
        <taxon>Desulfovibrionia</taxon>
        <taxon>Desulfovibrionales</taxon>
        <taxon>Desulfovibrionaceae</taxon>
        <taxon>Solidesulfovibrio</taxon>
    </lineage>
</organism>
<accession>K6FR31</accession>
<dbReference type="InterPro" id="IPR003382">
    <property type="entry name" value="Flavoprotein"/>
</dbReference>
<reference evidence="2 3" key="1">
    <citation type="submission" date="2012-07" db="EMBL/GenBank/DDBJ databases">
        <title>Draft genome sequence of Desulfovibrio magneticus str. Maddingley MBC34 obtained from a metagenomic sequence of a methanogenic enrichment isolated from coal-seam formation water in Victoria, Australia.</title>
        <authorList>
            <person name="Greenfield P."/>
            <person name="Hendry P."/>
            <person name="Li D."/>
            <person name="Rosewarne C.P."/>
            <person name="Tran-Dinh N."/>
            <person name="Elbourne L.D.H."/>
            <person name="Paulsen I.T."/>
            <person name="Midgley D.J."/>
        </authorList>
    </citation>
    <scope>NUCLEOTIDE SEQUENCE [LARGE SCALE GENOMIC DNA]</scope>
    <source>
        <strain evidence="3">Maddingley MBC34</strain>
    </source>
</reference>
<dbReference type="Gene3D" id="3.40.50.1950">
    <property type="entry name" value="Flavin prenyltransferase-like"/>
    <property type="match status" value="1"/>
</dbReference>
<dbReference type="Proteomes" id="UP000006272">
    <property type="component" value="Unassembled WGS sequence"/>
</dbReference>
<evidence type="ECO:0000313" key="3">
    <source>
        <dbReference type="Proteomes" id="UP000006272"/>
    </source>
</evidence>
<gene>
    <name evidence="2" type="ORF">B193_0265</name>
</gene>
<dbReference type="GO" id="GO:0003824">
    <property type="term" value="F:catalytic activity"/>
    <property type="evidence" value="ECO:0007669"/>
    <property type="project" value="InterPro"/>
</dbReference>
<dbReference type="SUPFAM" id="SSF52507">
    <property type="entry name" value="Homo-oligomeric flavin-containing Cys decarboxylases, HFCD"/>
    <property type="match status" value="1"/>
</dbReference>
<dbReference type="Pfam" id="PF02441">
    <property type="entry name" value="Flavoprotein"/>
    <property type="match status" value="1"/>
</dbReference>
<evidence type="ECO:0000259" key="1">
    <source>
        <dbReference type="Pfam" id="PF02441"/>
    </source>
</evidence>
<sequence length="93" mass="9506">MKRLIVGISGASGVVYGIRLLEVLRHCPDVETHLILSKGAAVTLALETKHTPESVAALAGVSHDHDNLAAAISSGSFAADGMVVAPCSMKSLA</sequence>
<protein>
    <submittedName>
        <fullName evidence="2">3-polyprenyl-4-hydroxybenzoate decarboxylase</fullName>
    </submittedName>
</protein>
<dbReference type="AlphaFoldDB" id="K6FR31"/>